<feature type="binding site" evidence="4">
    <location>
        <position position="206"/>
    </location>
    <ligand>
        <name>a divalent metal cation</name>
        <dbReference type="ChEBI" id="CHEBI:60240"/>
        <label>1</label>
    </ligand>
</feature>
<evidence type="ECO:0000256" key="4">
    <source>
        <dbReference type="PIRSR" id="PIRSR005902-1"/>
    </source>
</evidence>
<dbReference type="SUPFAM" id="SSF51556">
    <property type="entry name" value="Metallo-dependent hydrolases"/>
    <property type="match status" value="1"/>
</dbReference>
<gene>
    <name evidence="5" type="ORF">C7Y71_008880</name>
</gene>
<dbReference type="Pfam" id="PF01026">
    <property type="entry name" value="TatD_DNase"/>
    <property type="match status" value="1"/>
</dbReference>
<feature type="binding site" evidence="4">
    <location>
        <position position="130"/>
    </location>
    <ligand>
        <name>a divalent metal cation</name>
        <dbReference type="ChEBI" id="CHEBI:60240"/>
        <label>2</label>
    </ligand>
</feature>
<evidence type="ECO:0000256" key="1">
    <source>
        <dbReference type="ARBA" id="ARBA00009275"/>
    </source>
</evidence>
<dbReference type="GO" id="GO:0005829">
    <property type="term" value="C:cytosol"/>
    <property type="evidence" value="ECO:0007669"/>
    <property type="project" value="TreeGrafter"/>
</dbReference>
<evidence type="ECO:0000256" key="2">
    <source>
        <dbReference type="ARBA" id="ARBA00022723"/>
    </source>
</evidence>
<dbReference type="EMBL" id="CP033459">
    <property type="protein sequence ID" value="QFQ13117.1"/>
    <property type="molecule type" value="Genomic_DNA"/>
</dbReference>
<protein>
    <submittedName>
        <fullName evidence="5">TatD family deoxyribonuclease</fullName>
    </submittedName>
</protein>
<dbReference type="OrthoDB" id="9810005at2"/>
<dbReference type="InterPro" id="IPR015991">
    <property type="entry name" value="TatD/YcfH-like"/>
</dbReference>
<organism evidence="5 6">
    <name type="scientific">Pseudoprevotella muciniphila</name>
    <dbReference type="NCBI Taxonomy" id="2133944"/>
    <lineage>
        <taxon>Bacteria</taxon>
        <taxon>Pseudomonadati</taxon>
        <taxon>Bacteroidota</taxon>
        <taxon>Bacteroidia</taxon>
        <taxon>Bacteroidales</taxon>
        <taxon>Prevotellaceae</taxon>
        <taxon>Pseudoprevotella</taxon>
    </lineage>
</organism>
<dbReference type="KEGG" id="alq:C7Y71_008880"/>
<feature type="binding site" evidence="4">
    <location>
        <position position="9"/>
    </location>
    <ligand>
        <name>a divalent metal cation</name>
        <dbReference type="ChEBI" id="CHEBI:60240"/>
        <label>1</label>
    </ligand>
</feature>
<dbReference type="GO" id="GO:0016788">
    <property type="term" value="F:hydrolase activity, acting on ester bonds"/>
    <property type="evidence" value="ECO:0007669"/>
    <property type="project" value="InterPro"/>
</dbReference>
<keyword evidence="6" id="KW-1185">Reference proteome</keyword>
<keyword evidence="3" id="KW-0378">Hydrolase</keyword>
<feature type="binding site" evidence="4">
    <location>
        <position position="94"/>
    </location>
    <ligand>
        <name>a divalent metal cation</name>
        <dbReference type="ChEBI" id="CHEBI:60240"/>
        <label>1</label>
    </ligand>
</feature>
<dbReference type="RefSeq" id="WP_111898206.1">
    <property type="nucleotide sequence ID" value="NZ_CP033459.1"/>
</dbReference>
<dbReference type="InterPro" id="IPR001130">
    <property type="entry name" value="TatD-like"/>
</dbReference>
<accession>A0A5P8E8B1</accession>
<dbReference type="GO" id="GO:0046872">
    <property type="term" value="F:metal ion binding"/>
    <property type="evidence" value="ECO:0007669"/>
    <property type="project" value="UniProtKB-KW"/>
</dbReference>
<feature type="binding site" evidence="4">
    <location>
        <position position="7"/>
    </location>
    <ligand>
        <name>a divalent metal cation</name>
        <dbReference type="ChEBI" id="CHEBI:60240"/>
        <label>1</label>
    </ligand>
</feature>
<dbReference type="Gene3D" id="3.20.20.140">
    <property type="entry name" value="Metal-dependent hydrolases"/>
    <property type="match status" value="1"/>
</dbReference>
<dbReference type="CDD" id="cd01310">
    <property type="entry name" value="TatD_DNAse"/>
    <property type="match status" value="1"/>
</dbReference>
<dbReference type="AlphaFoldDB" id="A0A5P8E8B1"/>
<name>A0A5P8E8B1_9BACT</name>
<comment type="similarity">
    <text evidence="1">Belongs to the metallo-dependent hydrolases superfamily. TatD-type hydrolase family.</text>
</comment>
<dbReference type="PANTHER" id="PTHR46124">
    <property type="entry name" value="D-AMINOACYL-TRNA DEACYLASE"/>
    <property type="match status" value="1"/>
</dbReference>
<evidence type="ECO:0000313" key="5">
    <source>
        <dbReference type="EMBL" id="QFQ13117.1"/>
    </source>
</evidence>
<dbReference type="InterPro" id="IPR032466">
    <property type="entry name" value="Metal_Hydrolase"/>
</dbReference>
<dbReference type="FunFam" id="3.20.20.140:FF:000005">
    <property type="entry name" value="TatD family hydrolase"/>
    <property type="match status" value="1"/>
</dbReference>
<reference evidence="5 6" key="1">
    <citation type="submission" date="2018-11" db="EMBL/GenBank/DDBJ databases">
        <authorList>
            <person name="Na S.W."/>
            <person name="Baik M."/>
        </authorList>
    </citation>
    <scope>NUCLEOTIDE SEQUENCE [LARGE SCALE GENOMIC DNA]</scope>
    <source>
        <strain evidence="5 6">E39</strain>
    </source>
</reference>
<dbReference type="PROSITE" id="PS01090">
    <property type="entry name" value="TATD_2"/>
    <property type="match status" value="1"/>
</dbReference>
<evidence type="ECO:0000256" key="3">
    <source>
        <dbReference type="ARBA" id="ARBA00022801"/>
    </source>
</evidence>
<sequence>MSYIDTHTHLYTEEFDADRKEVVERAVLSGAQCILLPNIDEASIAPMLRMCRDYPRLCYPMMGLHPTDIPEDPWPLLNRMEQLLAGGDYVAVGEVGVDLYWDDSRRDVQIDVFRHQVEWAVKFQLPLVIHSRNAQDEIVSTLLPYRDELCGGIFHCFGGTKEEAEELLDFPNFMLGIGGVITFKKSSLPEFLKTTVPLSRIVLETDAPYLAPTPHRGKRNESSYIPLIISKLAEIYATDANTIEAVTTHNAKTIFKKIT</sequence>
<feature type="binding site" evidence="4">
    <location>
        <position position="155"/>
    </location>
    <ligand>
        <name>a divalent metal cation</name>
        <dbReference type="ChEBI" id="CHEBI:60240"/>
        <label>2</label>
    </ligand>
</feature>
<evidence type="ECO:0000313" key="6">
    <source>
        <dbReference type="Proteomes" id="UP000249375"/>
    </source>
</evidence>
<proteinExistence type="inferred from homology"/>
<dbReference type="PANTHER" id="PTHR46124:SF4">
    <property type="entry name" value="HYDROLASE TATD"/>
    <property type="match status" value="1"/>
</dbReference>
<keyword evidence="2 4" id="KW-0479">Metal-binding</keyword>
<dbReference type="GO" id="GO:0004536">
    <property type="term" value="F:DNA nuclease activity"/>
    <property type="evidence" value="ECO:0007669"/>
    <property type="project" value="InterPro"/>
</dbReference>
<dbReference type="PIRSF" id="PIRSF005902">
    <property type="entry name" value="DNase_TatD"/>
    <property type="match status" value="1"/>
</dbReference>
<dbReference type="NCBIfam" id="TIGR00010">
    <property type="entry name" value="YchF/TatD family DNA exonuclease"/>
    <property type="match status" value="1"/>
</dbReference>
<dbReference type="InterPro" id="IPR018228">
    <property type="entry name" value="DNase_TatD-rel_CS"/>
</dbReference>
<dbReference type="Proteomes" id="UP000249375">
    <property type="component" value="Chromosome"/>
</dbReference>